<keyword evidence="13" id="KW-1185">Reference proteome</keyword>
<protein>
    <recommendedName>
        <fullName evidence="14">Cytochrome P450</fullName>
    </recommendedName>
</protein>
<comment type="similarity">
    <text evidence="2">Belongs to the cytochrome P450 family.</text>
</comment>
<dbReference type="InterPro" id="IPR036396">
    <property type="entry name" value="Cyt_P450_sf"/>
</dbReference>
<evidence type="ECO:0000256" key="3">
    <source>
        <dbReference type="ARBA" id="ARBA00022617"/>
    </source>
</evidence>
<dbReference type="EMBL" id="CP093351">
    <property type="protein sequence ID" value="WOH14307.1"/>
    <property type="molecule type" value="Genomic_DNA"/>
</dbReference>
<dbReference type="GO" id="GO:0004497">
    <property type="term" value="F:monooxygenase activity"/>
    <property type="evidence" value="ECO:0007669"/>
    <property type="project" value="UniProtKB-KW"/>
</dbReference>
<dbReference type="Proteomes" id="UP000077755">
    <property type="component" value="Chromosome 9"/>
</dbReference>
<dbReference type="PRINTS" id="PR00385">
    <property type="entry name" value="P450"/>
</dbReference>
<dbReference type="GO" id="GO:0016705">
    <property type="term" value="F:oxidoreductase activity, acting on paired donors, with incorporation or reduction of molecular oxygen"/>
    <property type="evidence" value="ECO:0007669"/>
    <property type="project" value="InterPro"/>
</dbReference>
<evidence type="ECO:0000256" key="4">
    <source>
        <dbReference type="ARBA" id="ARBA00022692"/>
    </source>
</evidence>
<dbReference type="PANTHER" id="PTHR24282:SF255">
    <property type="entry name" value="CYTOCHROME P450 72A11-RELATED"/>
    <property type="match status" value="1"/>
</dbReference>
<keyword evidence="7" id="KW-0560">Oxidoreductase</keyword>
<evidence type="ECO:0000256" key="6">
    <source>
        <dbReference type="ARBA" id="ARBA00022989"/>
    </source>
</evidence>
<dbReference type="InterPro" id="IPR050665">
    <property type="entry name" value="Cytochrome_P450_Monooxygen"/>
</dbReference>
<evidence type="ECO:0000256" key="11">
    <source>
        <dbReference type="PIRSR" id="PIRSR602401-1"/>
    </source>
</evidence>
<feature type="binding site" description="axial binding residue" evidence="11">
    <location>
        <position position="406"/>
    </location>
    <ligand>
        <name>heme</name>
        <dbReference type="ChEBI" id="CHEBI:30413"/>
    </ligand>
    <ligandPart>
        <name>Fe</name>
        <dbReference type="ChEBI" id="CHEBI:18248"/>
    </ligandPart>
</feature>
<evidence type="ECO:0000256" key="5">
    <source>
        <dbReference type="ARBA" id="ARBA00022723"/>
    </source>
</evidence>
<reference evidence="12" key="1">
    <citation type="journal article" date="2016" name="Nat. Genet.">
        <title>A high-quality carrot genome assembly provides new insights into carotenoid accumulation and asterid genome evolution.</title>
        <authorList>
            <person name="Iorizzo M."/>
            <person name="Ellison S."/>
            <person name="Senalik D."/>
            <person name="Zeng P."/>
            <person name="Satapoomin P."/>
            <person name="Huang J."/>
            <person name="Bowman M."/>
            <person name="Iovene M."/>
            <person name="Sanseverino W."/>
            <person name="Cavagnaro P."/>
            <person name="Yildiz M."/>
            <person name="Macko-Podgorni A."/>
            <person name="Moranska E."/>
            <person name="Grzebelus E."/>
            <person name="Grzebelus D."/>
            <person name="Ashrafi H."/>
            <person name="Zheng Z."/>
            <person name="Cheng S."/>
            <person name="Spooner D."/>
            <person name="Van Deynze A."/>
            <person name="Simon P."/>
        </authorList>
    </citation>
    <scope>NUCLEOTIDE SEQUENCE</scope>
    <source>
        <tissue evidence="12">Leaf</tissue>
    </source>
</reference>
<dbReference type="GO" id="GO:0016020">
    <property type="term" value="C:membrane"/>
    <property type="evidence" value="ECO:0007669"/>
    <property type="project" value="UniProtKB-SubCell"/>
</dbReference>
<dbReference type="Pfam" id="PF00067">
    <property type="entry name" value="p450"/>
    <property type="match status" value="1"/>
</dbReference>
<keyword evidence="6" id="KW-1133">Transmembrane helix</keyword>
<accession>A0AAF0XVW4</accession>
<dbReference type="InterPro" id="IPR001128">
    <property type="entry name" value="Cyt_P450"/>
</dbReference>
<evidence type="ECO:0000256" key="2">
    <source>
        <dbReference type="ARBA" id="ARBA00010617"/>
    </source>
</evidence>
<dbReference type="GO" id="GO:0020037">
    <property type="term" value="F:heme binding"/>
    <property type="evidence" value="ECO:0007669"/>
    <property type="project" value="InterPro"/>
</dbReference>
<comment type="subcellular location">
    <subcellularLocation>
        <location evidence="1">Membrane</location>
    </subcellularLocation>
</comment>
<reference evidence="12" key="2">
    <citation type="submission" date="2022-03" db="EMBL/GenBank/DDBJ databases">
        <title>Draft title - Genomic analysis of global carrot germplasm unveils the trajectory of domestication and the origin of high carotenoid orange carrot.</title>
        <authorList>
            <person name="Iorizzo M."/>
            <person name="Ellison S."/>
            <person name="Senalik D."/>
            <person name="Macko-Podgorni A."/>
            <person name="Grzebelus D."/>
            <person name="Bostan H."/>
            <person name="Rolling W."/>
            <person name="Curaba J."/>
            <person name="Simon P."/>
        </authorList>
    </citation>
    <scope>NUCLEOTIDE SEQUENCE</scope>
    <source>
        <tissue evidence="12">Leaf</tissue>
    </source>
</reference>
<evidence type="ECO:0000256" key="1">
    <source>
        <dbReference type="ARBA" id="ARBA00004370"/>
    </source>
</evidence>
<evidence type="ECO:0000256" key="10">
    <source>
        <dbReference type="ARBA" id="ARBA00023136"/>
    </source>
</evidence>
<evidence type="ECO:0000313" key="13">
    <source>
        <dbReference type="Proteomes" id="UP000077755"/>
    </source>
</evidence>
<keyword evidence="3 11" id="KW-0349">Heme</keyword>
<keyword evidence="9" id="KW-0503">Monooxygenase</keyword>
<dbReference type="PANTHER" id="PTHR24282">
    <property type="entry name" value="CYTOCHROME P450 FAMILY MEMBER"/>
    <property type="match status" value="1"/>
</dbReference>
<dbReference type="PRINTS" id="PR00463">
    <property type="entry name" value="EP450I"/>
</dbReference>
<proteinExistence type="inferred from homology"/>
<dbReference type="InterPro" id="IPR002401">
    <property type="entry name" value="Cyt_P450_E_grp-I"/>
</dbReference>
<dbReference type="GO" id="GO:0005506">
    <property type="term" value="F:iron ion binding"/>
    <property type="evidence" value="ECO:0007669"/>
    <property type="project" value="InterPro"/>
</dbReference>
<dbReference type="Gene3D" id="1.10.630.10">
    <property type="entry name" value="Cytochrome P450"/>
    <property type="match status" value="1"/>
</dbReference>
<sequence>MSLLIEALSKPIPLSHDIAPRIFPFIHKNVSIYGKKSFMWIGPTPRVIFTDPEMIKEIINDNIKYRVPETNPFFKLFIHGLAFLEGDMWTKHQRLLNPAFHAEKLKCMIPAFDFCSCEMIKKWQDMISEGRNSCEIDVWPSLQILMGDVISRIAFGSSYEEGRLIFELQVEQAKLAFQAVLSTYIRGSKFLPTKRNRRMKEIDRIVRFMLKAIIDKKKAAMKSGESSTDDFLGILLEANAKEVDHENKYIGMSTEEVIEECKLFYFAGQETTSTLLVWTMILLSMYPDWQHRAREEVHQVIGDDKVNVDHVNRLKIVSTSFLQVLRLYPPVPLLVRRKRDGVTLGNTTIQAKTDVALPTILIHHDQHLWGADAHEFNPERFSKGVLNATKGQAAAFFPFGIGPQNCIGQNLAMLEAKIAMALILKNFSFELSPSYTHAPIRIVTLHPQHGASLILHKI</sequence>
<comment type="cofactor">
    <cofactor evidence="11">
        <name>heme</name>
        <dbReference type="ChEBI" id="CHEBI:30413"/>
    </cofactor>
</comment>
<gene>
    <name evidence="12" type="ORF">DCAR_0933826</name>
</gene>
<evidence type="ECO:0000313" key="12">
    <source>
        <dbReference type="EMBL" id="WOH14307.1"/>
    </source>
</evidence>
<evidence type="ECO:0008006" key="14">
    <source>
        <dbReference type="Google" id="ProtNLM"/>
    </source>
</evidence>
<keyword evidence="5 11" id="KW-0479">Metal-binding</keyword>
<name>A0AAF0XVW4_DAUCS</name>
<evidence type="ECO:0000256" key="9">
    <source>
        <dbReference type="ARBA" id="ARBA00023033"/>
    </source>
</evidence>
<evidence type="ECO:0000256" key="8">
    <source>
        <dbReference type="ARBA" id="ARBA00023004"/>
    </source>
</evidence>
<keyword evidence="8 11" id="KW-0408">Iron</keyword>
<keyword evidence="4" id="KW-0812">Transmembrane</keyword>
<dbReference type="AlphaFoldDB" id="A0AAF0XVW4"/>
<evidence type="ECO:0000256" key="7">
    <source>
        <dbReference type="ARBA" id="ARBA00023002"/>
    </source>
</evidence>
<dbReference type="SUPFAM" id="SSF48264">
    <property type="entry name" value="Cytochrome P450"/>
    <property type="match status" value="1"/>
</dbReference>
<keyword evidence="10" id="KW-0472">Membrane</keyword>
<organism evidence="12 13">
    <name type="scientific">Daucus carota subsp. sativus</name>
    <name type="common">Carrot</name>
    <dbReference type="NCBI Taxonomy" id="79200"/>
    <lineage>
        <taxon>Eukaryota</taxon>
        <taxon>Viridiplantae</taxon>
        <taxon>Streptophyta</taxon>
        <taxon>Embryophyta</taxon>
        <taxon>Tracheophyta</taxon>
        <taxon>Spermatophyta</taxon>
        <taxon>Magnoliopsida</taxon>
        <taxon>eudicotyledons</taxon>
        <taxon>Gunneridae</taxon>
        <taxon>Pentapetalae</taxon>
        <taxon>asterids</taxon>
        <taxon>campanulids</taxon>
        <taxon>Apiales</taxon>
        <taxon>Apiaceae</taxon>
        <taxon>Apioideae</taxon>
        <taxon>Scandiceae</taxon>
        <taxon>Daucinae</taxon>
        <taxon>Daucus</taxon>
        <taxon>Daucus sect. Daucus</taxon>
    </lineage>
</organism>